<dbReference type="EMBL" id="JALJRB010000005">
    <property type="protein sequence ID" value="MCJ8500273.1"/>
    <property type="molecule type" value="Genomic_DNA"/>
</dbReference>
<dbReference type="Proteomes" id="UP001165427">
    <property type="component" value="Unassembled WGS sequence"/>
</dbReference>
<keyword evidence="3" id="KW-1185">Reference proteome</keyword>
<dbReference type="InterPro" id="IPR013429">
    <property type="entry name" value="Regulatory_FmdB_Zinc_ribbon"/>
</dbReference>
<dbReference type="RefSeq" id="WP_246904198.1">
    <property type="nucleotide sequence ID" value="NZ_JALJRB010000005.1"/>
</dbReference>
<sequence length="65" mass="6805">MPIFEYRCEDCGHCFEKLRMAGDEEQEKTTCPSCGGTRTAKQMSCASFIGGATGGLCAPGGSGFS</sequence>
<dbReference type="AlphaFoldDB" id="A0AA41R748"/>
<name>A0AA41R748_9BACT</name>
<dbReference type="SMART" id="SM00834">
    <property type="entry name" value="CxxC_CXXC_SSSS"/>
    <property type="match status" value="1"/>
</dbReference>
<feature type="domain" description="Putative regulatory protein FmdB zinc ribbon" evidence="1">
    <location>
        <begin position="1"/>
        <end position="44"/>
    </location>
</feature>
<comment type="caution">
    <text evidence="2">The sequence shown here is derived from an EMBL/GenBank/DDBJ whole genome shotgun (WGS) entry which is preliminary data.</text>
</comment>
<organism evidence="2 3">
    <name type="scientific">Desulfatitalea alkaliphila</name>
    <dbReference type="NCBI Taxonomy" id="2929485"/>
    <lineage>
        <taxon>Bacteria</taxon>
        <taxon>Pseudomonadati</taxon>
        <taxon>Thermodesulfobacteriota</taxon>
        <taxon>Desulfobacteria</taxon>
        <taxon>Desulfobacterales</taxon>
        <taxon>Desulfosarcinaceae</taxon>
        <taxon>Desulfatitalea</taxon>
    </lineage>
</organism>
<reference evidence="2" key="1">
    <citation type="submission" date="2022-04" db="EMBL/GenBank/DDBJ databases">
        <title>Desulfatitalea alkaliphila sp. nov., a novel anaerobic sulfate-reducing bacterium isolated from terrestrial mud volcano, Taman Peninsula, Russia.</title>
        <authorList>
            <person name="Khomyakova M.A."/>
            <person name="Merkel A.Y."/>
            <person name="Slobodkin A.I."/>
        </authorList>
    </citation>
    <scope>NUCLEOTIDE SEQUENCE</scope>
    <source>
        <strain evidence="2">M08but</strain>
    </source>
</reference>
<evidence type="ECO:0000259" key="1">
    <source>
        <dbReference type="SMART" id="SM00834"/>
    </source>
</evidence>
<evidence type="ECO:0000313" key="3">
    <source>
        <dbReference type="Proteomes" id="UP001165427"/>
    </source>
</evidence>
<gene>
    <name evidence="2" type="ORF">MRX98_06775</name>
</gene>
<evidence type="ECO:0000313" key="2">
    <source>
        <dbReference type="EMBL" id="MCJ8500273.1"/>
    </source>
</evidence>
<protein>
    <submittedName>
        <fullName evidence="2">Zinc ribbon domain-containing protein</fullName>
    </submittedName>
</protein>
<proteinExistence type="predicted"/>
<dbReference type="NCBIfam" id="TIGR02605">
    <property type="entry name" value="CxxC_CxxC_SSSS"/>
    <property type="match status" value="1"/>
</dbReference>
<dbReference type="Pfam" id="PF09723">
    <property type="entry name" value="Zn_ribbon_8"/>
    <property type="match status" value="1"/>
</dbReference>
<accession>A0AA41R748</accession>